<organism evidence="2 3">
    <name type="scientific">Pantoea allii</name>
    <dbReference type="NCBI Taxonomy" id="574096"/>
    <lineage>
        <taxon>Bacteria</taxon>
        <taxon>Pseudomonadati</taxon>
        <taxon>Pseudomonadota</taxon>
        <taxon>Gammaproteobacteria</taxon>
        <taxon>Enterobacterales</taxon>
        <taxon>Erwiniaceae</taxon>
        <taxon>Pantoea</taxon>
    </lineage>
</organism>
<dbReference type="Proteomes" id="UP000245981">
    <property type="component" value="Unassembled WGS sequence"/>
</dbReference>
<reference evidence="2 3" key="1">
    <citation type="submission" date="2018-05" db="EMBL/GenBank/DDBJ databases">
        <title>Genomic Encyclopedia of Type Strains, Phase IV (KMG-V): Genome sequencing to study the core and pangenomes of soil and plant-associated prokaryotes.</title>
        <authorList>
            <person name="Whitman W."/>
        </authorList>
    </citation>
    <scope>NUCLEOTIDE SEQUENCE [LARGE SCALE GENOMIC DNA]</scope>
    <source>
        <strain evidence="2 3">PNA 200-10</strain>
    </source>
</reference>
<accession>A0A2V2BMS9</accession>
<dbReference type="EMBL" id="QGHF01000001">
    <property type="protein sequence ID" value="PWL00610.1"/>
    <property type="molecule type" value="Genomic_DNA"/>
</dbReference>
<dbReference type="AlphaFoldDB" id="A0A2V2BMS9"/>
<proteinExistence type="predicted"/>
<evidence type="ECO:0000256" key="1">
    <source>
        <dbReference type="SAM" id="Phobius"/>
    </source>
</evidence>
<comment type="caution">
    <text evidence="2">The sequence shown here is derived from an EMBL/GenBank/DDBJ whole genome shotgun (WGS) entry which is preliminary data.</text>
</comment>
<keyword evidence="1" id="KW-0472">Membrane</keyword>
<feature type="transmembrane region" description="Helical" evidence="1">
    <location>
        <begin position="76"/>
        <end position="95"/>
    </location>
</feature>
<keyword evidence="1" id="KW-1133">Transmembrane helix</keyword>
<name>A0A2V2BMS9_9GAMM</name>
<sequence length="104" mass="11854">MNTAKIEEDLAKNGFTVKDLAAMRQYLGKDGATYLTLLSELKGRFILSCVLIVILCAVWIYFVFRGEKGDLVSFSLMMLVAAPIFYFMTPMKLAFKAFKYMRKS</sequence>
<keyword evidence="1" id="KW-0812">Transmembrane</keyword>
<evidence type="ECO:0000313" key="3">
    <source>
        <dbReference type="Proteomes" id="UP000245981"/>
    </source>
</evidence>
<dbReference type="RefSeq" id="WP_096012625.1">
    <property type="nucleotide sequence ID" value="NZ_CP193910.1"/>
</dbReference>
<dbReference type="OrthoDB" id="6545106at2"/>
<gene>
    <name evidence="2" type="ORF">C7431_101422</name>
</gene>
<feature type="transmembrane region" description="Helical" evidence="1">
    <location>
        <begin position="45"/>
        <end position="64"/>
    </location>
</feature>
<evidence type="ECO:0000313" key="2">
    <source>
        <dbReference type="EMBL" id="PWL00610.1"/>
    </source>
</evidence>
<protein>
    <submittedName>
        <fullName evidence="2">Uncharacterized protein</fullName>
    </submittedName>
</protein>